<evidence type="ECO:0000256" key="3">
    <source>
        <dbReference type="ARBA" id="ARBA00012463"/>
    </source>
</evidence>
<dbReference type="InterPro" id="IPR013736">
    <property type="entry name" value="Xaa-Pro_dipept_C"/>
</dbReference>
<reference evidence="11" key="1">
    <citation type="submission" date="2023-05" db="EMBL/GenBank/DDBJ databases">
        <title>Comparative genomics of Bacillaceae isolates and their secondary metabolite potential.</title>
        <authorList>
            <person name="Song L."/>
            <person name="Nielsen L.J."/>
            <person name="Mohite O."/>
            <person name="Xu X."/>
            <person name="Weber T."/>
            <person name="Kovacs A.T."/>
        </authorList>
    </citation>
    <scope>NUCLEOTIDE SEQUENCE</scope>
    <source>
        <strain evidence="11">XLM17</strain>
    </source>
</reference>
<dbReference type="NCBIfam" id="NF003780">
    <property type="entry name" value="PRK05371.1-1"/>
    <property type="match status" value="1"/>
</dbReference>
<keyword evidence="5" id="KW-0645">Protease</keyword>
<feature type="signal peptide" evidence="9">
    <location>
        <begin position="1"/>
        <end position="20"/>
    </location>
</feature>
<evidence type="ECO:0000256" key="4">
    <source>
        <dbReference type="ARBA" id="ARBA00022438"/>
    </source>
</evidence>
<gene>
    <name evidence="11" type="ORF">QNH39_03045</name>
</gene>
<comment type="similarity">
    <text evidence="2">Belongs to the peptidase S15 family.</text>
</comment>
<dbReference type="Pfam" id="PF02129">
    <property type="entry name" value="Peptidase_S15"/>
    <property type="match status" value="1"/>
</dbReference>
<dbReference type="EMBL" id="CP126114">
    <property type="protein sequence ID" value="WHY86869.1"/>
    <property type="molecule type" value="Genomic_DNA"/>
</dbReference>
<keyword evidence="7" id="KW-0720">Serine protease</keyword>
<organism evidence="11 12">
    <name type="scientific">Neobacillus novalis</name>
    <dbReference type="NCBI Taxonomy" id="220687"/>
    <lineage>
        <taxon>Bacteria</taxon>
        <taxon>Bacillati</taxon>
        <taxon>Bacillota</taxon>
        <taxon>Bacilli</taxon>
        <taxon>Bacillales</taxon>
        <taxon>Bacillaceae</taxon>
        <taxon>Neobacillus</taxon>
    </lineage>
</organism>
<evidence type="ECO:0000256" key="9">
    <source>
        <dbReference type="SAM" id="SignalP"/>
    </source>
</evidence>
<dbReference type="Pfam" id="PF08530">
    <property type="entry name" value="PepX_C"/>
    <property type="match status" value="1"/>
</dbReference>
<dbReference type="GO" id="GO:0004177">
    <property type="term" value="F:aminopeptidase activity"/>
    <property type="evidence" value="ECO:0007669"/>
    <property type="project" value="UniProtKB-KW"/>
</dbReference>
<feature type="chain" id="PRO_5041663041" description="Xaa-Pro dipeptidyl-peptidase" evidence="9">
    <location>
        <begin position="21"/>
        <end position="637"/>
    </location>
</feature>
<dbReference type="SUPFAM" id="SSF53474">
    <property type="entry name" value="alpha/beta-Hydrolases"/>
    <property type="match status" value="1"/>
</dbReference>
<accession>A0AA95MMR5</accession>
<evidence type="ECO:0000256" key="7">
    <source>
        <dbReference type="ARBA" id="ARBA00022825"/>
    </source>
</evidence>
<evidence type="ECO:0000256" key="5">
    <source>
        <dbReference type="ARBA" id="ARBA00022670"/>
    </source>
</evidence>
<evidence type="ECO:0000256" key="2">
    <source>
        <dbReference type="ARBA" id="ARBA00010819"/>
    </source>
</evidence>
<evidence type="ECO:0000313" key="12">
    <source>
        <dbReference type="Proteomes" id="UP001178288"/>
    </source>
</evidence>
<evidence type="ECO:0000313" key="11">
    <source>
        <dbReference type="EMBL" id="WHY86869.1"/>
    </source>
</evidence>
<dbReference type="Gene3D" id="2.60.120.260">
    <property type="entry name" value="Galactose-binding domain-like"/>
    <property type="match status" value="1"/>
</dbReference>
<keyword evidence="9" id="KW-0732">Signal</keyword>
<comment type="catalytic activity">
    <reaction evidence="1">
        <text>Hydrolyzes Xaa-Pro-|- bonds to release unblocked, N-terminal dipeptides from substrates including Ala-Pro-|-p-nitroanilide and (sequentially) Tyr-Pro-|-Phe-Pro-|-Gly-Pro-|-Ile.</text>
        <dbReference type="EC" id="3.4.14.11"/>
    </reaction>
</comment>
<protein>
    <recommendedName>
        <fullName evidence="3">Xaa-Pro dipeptidyl-peptidase</fullName>
        <ecNumber evidence="3">3.4.14.11</ecNumber>
    </recommendedName>
    <alternativeName>
        <fullName evidence="8">X-prolyl-dipeptidyl aminopeptidase</fullName>
    </alternativeName>
</protein>
<dbReference type="InterPro" id="IPR000383">
    <property type="entry name" value="Xaa-Pro-like_dom"/>
</dbReference>
<sequence length="637" mass="69545">MRKKILSISLCSVLSLSLVAGVDTWTVNAESKQNHATATASKSNGKEKVQEWKGIPLNGLIPETASEATKIELDNGMTKPIYSTDDAIIENLFVETEVDSDRDGKRDRVSIKVYRPKTEPGIKVPVIYEMSPYRSGILDVPVFNVDVDLIPVKHPGNGNGRGGKPFALAEGQAANLGSLGNYYVPRGYGVILAESIGTGKSDGCPTTGDEREILGTKAVIDWLNGRAKAYSEDGKVVSADWSTGNVGMTGTSYNGTLPNAVAATGVDGLKTIIPVAAISSWYDYYRANGAVIAPGGYQGEDTDNMAEAVLTRSNPQVCKDVIAELKAAQDRDTGDYSDFWAHRDYVKDAKKVKASVLVVHGLNDWNVKTKQFAQWWEALGKNNVPRRLWLHQGAHSSPSGNNWPQLQNRWFDYYLYGIENGIMKEPAVDIQREDKTWSKEASWPAPGTVATTLHLTGMGNDLGSLHLNPVPNQPHNTQTIIDDPMKKANTLIANPELNSSNRLAYVTSELTGEARLSGTPKLSIRASIDRPVANLTALLVDYSSSNPVIVSRGWVDPQNLHSADRSESLVPGRDYTFEWEMQPKDYVFKAGHRIGIVLIASDYDYTIRPNAGTKISVTPTRSEITLPIVGGRNAFKQ</sequence>
<keyword evidence="4" id="KW-0031">Aminopeptidase</keyword>
<name>A0AA95MMR5_9BACI</name>
<dbReference type="Proteomes" id="UP001178288">
    <property type="component" value="Chromosome"/>
</dbReference>
<dbReference type="KEGG" id="nnv:QNH39_03045"/>
<keyword evidence="6" id="KW-0378">Hydrolase</keyword>
<dbReference type="AlphaFoldDB" id="A0AA95MMR5"/>
<dbReference type="SMART" id="SM00939">
    <property type="entry name" value="PepX_C"/>
    <property type="match status" value="1"/>
</dbReference>
<evidence type="ECO:0000256" key="1">
    <source>
        <dbReference type="ARBA" id="ARBA00000123"/>
    </source>
</evidence>
<evidence type="ECO:0000256" key="6">
    <source>
        <dbReference type="ARBA" id="ARBA00022801"/>
    </source>
</evidence>
<dbReference type="InterPro" id="IPR029058">
    <property type="entry name" value="AB_hydrolase_fold"/>
</dbReference>
<feature type="domain" description="Xaa-Pro dipeptidyl-peptidase C-terminal" evidence="10">
    <location>
        <begin position="408"/>
        <end position="625"/>
    </location>
</feature>
<dbReference type="EC" id="3.4.14.11" evidence="3"/>
<dbReference type="GO" id="GO:0008239">
    <property type="term" value="F:dipeptidyl-peptidase activity"/>
    <property type="evidence" value="ECO:0007669"/>
    <property type="project" value="UniProtKB-EC"/>
</dbReference>
<evidence type="ECO:0000256" key="8">
    <source>
        <dbReference type="ARBA" id="ARBA00030045"/>
    </source>
</evidence>
<dbReference type="SUPFAM" id="SSF49785">
    <property type="entry name" value="Galactose-binding domain-like"/>
    <property type="match status" value="1"/>
</dbReference>
<proteinExistence type="inferred from homology"/>
<dbReference type="PRINTS" id="PR00923">
    <property type="entry name" value="LACTOPTASE"/>
</dbReference>
<dbReference type="GO" id="GO:0006508">
    <property type="term" value="P:proteolysis"/>
    <property type="evidence" value="ECO:0007669"/>
    <property type="project" value="UniProtKB-KW"/>
</dbReference>
<evidence type="ECO:0000259" key="10">
    <source>
        <dbReference type="SMART" id="SM00939"/>
    </source>
</evidence>
<keyword evidence="12" id="KW-1185">Reference proteome</keyword>
<dbReference type="Gene3D" id="3.40.50.1820">
    <property type="entry name" value="alpha/beta hydrolase"/>
    <property type="match status" value="2"/>
</dbReference>
<dbReference type="GO" id="GO:0008236">
    <property type="term" value="F:serine-type peptidase activity"/>
    <property type="evidence" value="ECO:0007669"/>
    <property type="project" value="UniProtKB-KW"/>
</dbReference>
<dbReference type="RefSeq" id="WP_066095854.1">
    <property type="nucleotide sequence ID" value="NZ_CP126114.1"/>
</dbReference>
<dbReference type="InterPro" id="IPR008252">
    <property type="entry name" value="Pept_S15_Xpro"/>
</dbReference>
<dbReference type="InterPro" id="IPR008979">
    <property type="entry name" value="Galactose-bd-like_sf"/>
</dbReference>